<reference evidence="1" key="1">
    <citation type="submission" date="2021-12" db="EMBL/GenBank/DDBJ databases">
        <title>Convergent genome expansion in fungi linked to evolution of root-endophyte symbiosis.</title>
        <authorList>
            <consortium name="DOE Joint Genome Institute"/>
            <person name="Ke Y.-H."/>
            <person name="Bonito G."/>
            <person name="Liao H.-L."/>
            <person name="Looney B."/>
            <person name="Rojas-Flechas A."/>
            <person name="Nash J."/>
            <person name="Hameed K."/>
            <person name="Schadt C."/>
            <person name="Martin F."/>
            <person name="Crous P.W."/>
            <person name="Miettinen O."/>
            <person name="Magnuson J.K."/>
            <person name="Labbe J."/>
            <person name="Jacobson D."/>
            <person name="Doktycz M.J."/>
            <person name="Veneault-Fourrey C."/>
            <person name="Kuo A."/>
            <person name="Mondo S."/>
            <person name="Calhoun S."/>
            <person name="Riley R."/>
            <person name="Ohm R."/>
            <person name="LaButti K."/>
            <person name="Andreopoulos B."/>
            <person name="Pangilinan J."/>
            <person name="Nolan M."/>
            <person name="Tritt A."/>
            <person name="Clum A."/>
            <person name="Lipzen A."/>
            <person name="Daum C."/>
            <person name="Barry K."/>
            <person name="Grigoriev I.V."/>
            <person name="Vilgalys R."/>
        </authorList>
    </citation>
    <scope>NUCLEOTIDE SEQUENCE</scope>
    <source>
        <strain evidence="1">PMI_201</strain>
    </source>
</reference>
<dbReference type="Proteomes" id="UP001201262">
    <property type="component" value="Unassembled WGS sequence"/>
</dbReference>
<dbReference type="EMBL" id="JAJTJA010000014">
    <property type="protein sequence ID" value="KAH8689969.1"/>
    <property type="molecule type" value="Genomic_DNA"/>
</dbReference>
<dbReference type="GeneID" id="70252780"/>
<comment type="caution">
    <text evidence="1">The sequence shown here is derived from an EMBL/GenBank/DDBJ whole genome shotgun (WGS) entry which is preliminary data.</text>
</comment>
<organism evidence="1 2">
    <name type="scientific">Talaromyces proteolyticus</name>
    <dbReference type="NCBI Taxonomy" id="1131652"/>
    <lineage>
        <taxon>Eukaryota</taxon>
        <taxon>Fungi</taxon>
        <taxon>Dikarya</taxon>
        <taxon>Ascomycota</taxon>
        <taxon>Pezizomycotina</taxon>
        <taxon>Eurotiomycetes</taxon>
        <taxon>Eurotiomycetidae</taxon>
        <taxon>Eurotiales</taxon>
        <taxon>Trichocomaceae</taxon>
        <taxon>Talaromyces</taxon>
        <taxon>Talaromyces sect. Bacilispori</taxon>
    </lineage>
</organism>
<accession>A0AAD4KET8</accession>
<dbReference type="AlphaFoldDB" id="A0AAD4KET8"/>
<dbReference type="RefSeq" id="XP_046066252.1">
    <property type="nucleotide sequence ID" value="XM_046222494.1"/>
</dbReference>
<keyword evidence="2" id="KW-1185">Reference proteome</keyword>
<evidence type="ECO:0000313" key="1">
    <source>
        <dbReference type="EMBL" id="KAH8689969.1"/>
    </source>
</evidence>
<evidence type="ECO:0000313" key="2">
    <source>
        <dbReference type="Proteomes" id="UP001201262"/>
    </source>
</evidence>
<protein>
    <submittedName>
        <fullName evidence="1">Uncharacterized protein</fullName>
    </submittedName>
</protein>
<sequence length="161" mass="18088">MIVMRVVVIHADAVTGASTGLIGLLGDSRVQLVDVSDEARVNTFFNLAEECEPYGLITIRQDYRRDSAKLIHQKLETLSTVNLSLREYSPGYVQSSCSDYVPKCAIVWALLLRLWECERQGESSKISESLPGDSGEDLNHEARYSSTVEVLTQRILPWLHF</sequence>
<gene>
    <name evidence="1" type="ORF">BGW36DRAFT_65628</name>
</gene>
<name>A0AAD4KET8_9EURO</name>
<proteinExistence type="predicted"/>